<dbReference type="InterPro" id="IPR047961">
    <property type="entry name" value="Transp_suffix-like"/>
</dbReference>
<gene>
    <name evidence="2" type="ORF">HMPREF0202_01575</name>
</gene>
<keyword evidence="1" id="KW-1133">Transmembrane helix</keyword>
<sequence>MTEKNLRVLILFILSNVLWGIAFFSPFLPMKMHEKIIVGVLCATIGEIAFWIFVWVAGKEVALKYRQYFSFKYYKNKFLKR</sequence>
<evidence type="ECO:0000313" key="3">
    <source>
        <dbReference type="Proteomes" id="UP000017081"/>
    </source>
</evidence>
<feature type="transmembrane region" description="Helical" evidence="1">
    <location>
        <begin position="6"/>
        <end position="24"/>
    </location>
</feature>
<reference evidence="2 3" key="1">
    <citation type="submission" date="2013-08" db="EMBL/GenBank/DDBJ databases">
        <authorList>
            <person name="Weinstock G."/>
            <person name="Sodergren E."/>
            <person name="Wylie T."/>
            <person name="Fulton L."/>
            <person name="Fulton R."/>
            <person name="Fronick C."/>
            <person name="O'Laughlin M."/>
            <person name="Godfrey J."/>
            <person name="Miner T."/>
            <person name="Herter B."/>
            <person name="Appelbaum E."/>
            <person name="Cordes M."/>
            <person name="Lek S."/>
            <person name="Wollam A."/>
            <person name="Pepin K.H."/>
            <person name="Palsikar V.B."/>
            <person name="Mitreva M."/>
            <person name="Wilson R.K."/>
        </authorList>
    </citation>
    <scope>NUCLEOTIDE SEQUENCE [LARGE SCALE GENOMIC DNA]</scope>
    <source>
        <strain evidence="2 3">ATCC BAA-474</strain>
    </source>
</reference>
<evidence type="ECO:0000256" key="1">
    <source>
        <dbReference type="SAM" id="Phobius"/>
    </source>
</evidence>
<proteinExistence type="predicted"/>
<dbReference type="EMBL" id="AXZF01000061">
    <property type="protein sequence ID" value="ERT68518.1"/>
    <property type="molecule type" value="Genomic_DNA"/>
</dbReference>
<evidence type="ECO:0008006" key="4">
    <source>
        <dbReference type="Google" id="ProtNLM"/>
    </source>
</evidence>
<feature type="transmembrane region" description="Helical" evidence="1">
    <location>
        <begin position="36"/>
        <end position="58"/>
    </location>
</feature>
<keyword evidence="3" id="KW-1185">Reference proteome</keyword>
<organism evidence="2 3">
    <name type="scientific">Cetobacterium somerae ATCC BAA-474</name>
    <dbReference type="NCBI Taxonomy" id="1319815"/>
    <lineage>
        <taxon>Bacteria</taxon>
        <taxon>Fusobacteriati</taxon>
        <taxon>Fusobacteriota</taxon>
        <taxon>Fusobacteriia</taxon>
        <taxon>Fusobacteriales</taxon>
        <taxon>Fusobacteriaceae</taxon>
        <taxon>Cetobacterium</taxon>
    </lineage>
</organism>
<keyword evidence="1" id="KW-0812">Transmembrane</keyword>
<dbReference type="Proteomes" id="UP000017081">
    <property type="component" value="Unassembled WGS sequence"/>
</dbReference>
<accession>U7VCJ0</accession>
<keyword evidence="1" id="KW-0472">Membrane</keyword>
<protein>
    <recommendedName>
        <fullName evidence="4">Transporter suffix domain-containing protein</fullName>
    </recommendedName>
</protein>
<dbReference type="RefSeq" id="WP_023051113.1">
    <property type="nucleotide sequence ID" value="NZ_CP173060.2"/>
</dbReference>
<comment type="caution">
    <text evidence="2">The sequence shown here is derived from an EMBL/GenBank/DDBJ whole genome shotgun (WGS) entry which is preliminary data.</text>
</comment>
<evidence type="ECO:0000313" key="2">
    <source>
        <dbReference type="EMBL" id="ERT68518.1"/>
    </source>
</evidence>
<dbReference type="HOGENOM" id="CLU_182014_1_0_0"/>
<dbReference type="AlphaFoldDB" id="U7VCJ0"/>
<dbReference type="NCBIfam" id="NF033684">
    <property type="entry name" value="suffix_2_RND"/>
    <property type="match status" value="1"/>
</dbReference>
<name>U7VCJ0_9FUSO</name>